<dbReference type="AlphaFoldDB" id="A0A653CGS8"/>
<reference evidence="1 2" key="1">
    <citation type="submission" date="2019-01" db="EMBL/GenBank/DDBJ databases">
        <authorList>
            <person name="Sayadi A."/>
        </authorList>
    </citation>
    <scope>NUCLEOTIDE SEQUENCE [LARGE SCALE GENOMIC DNA]</scope>
</reference>
<accession>A0A653CGS8</accession>
<dbReference type="EMBL" id="CAACVG010007790">
    <property type="protein sequence ID" value="VEN47077.1"/>
    <property type="molecule type" value="Genomic_DNA"/>
</dbReference>
<sequence>MSLLSVLLINKDAVMGYRYLRYLFIRKRATIGDKLARWNMQ</sequence>
<gene>
    <name evidence="1" type="ORF">CALMAC_LOCUS8959</name>
</gene>
<name>A0A653CGS8_CALMS</name>
<proteinExistence type="predicted"/>
<keyword evidence="2" id="KW-1185">Reference proteome</keyword>
<organism evidence="1 2">
    <name type="scientific">Callosobruchus maculatus</name>
    <name type="common">Southern cowpea weevil</name>
    <name type="synonym">Pulse bruchid</name>
    <dbReference type="NCBI Taxonomy" id="64391"/>
    <lineage>
        <taxon>Eukaryota</taxon>
        <taxon>Metazoa</taxon>
        <taxon>Ecdysozoa</taxon>
        <taxon>Arthropoda</taxon>
        <taxon>Hexapoda</taxon>
        <taxon>Insecta</taxon>
        <taxon>Pterygota</taxon>
        <taxon>Neoptera</taxon>
        <taxon>Endopterygota</taxon>
        <taxon>Coleoptera</taxon>
        <taxon>Polyphaga</taxon>
        <taxon>Cucujiformia</taxon>
        <taxon>Chrysomeloidea</taxon>
        <taxon>Chrysomelidae</taxon>
        <taxon>Bruchinae</taxon>
        <taxon>Bruchini</taxon>
        <taxon>Callosobruchus</taxon>
    </lineage>
</organism>
<evidence type="ECO:0000313" key="2">
    <source>
        <dbReference type="Proteomes" id="UP000410492"/>
    </source>
</evidence>
<evidence type="ECO:0000313" key="1">
    <source>
        <dbReference type="EMBL" id="VEN47077.1"/>
    </source>
</evidence>
<dbReference type="Proteomes" id="UP000410492">
    <property type="component" value="Unassembled WGS sequence"/>
</dbReference>
<protein>
    <submittedName>
        <fullName evidence="1">Uncharacterized protein</fullName>
    </submittedName>
</protein>